<dbReference type="PRINTS" id="PR00734">
    <property type="entry name" value="GLHYDRLASE7"/>
</dbReference>
<evidence type="ECO:0000256" key="3">
    <source>
        <dbReference type="ARBA" id="ARBA00022729"/>
    </source>
</evidence>
<dbReference type="InterPro" id="IPR013320">
    <property type="entry name" value="ConA-like_dom_sf"/>
</dbReference>
<protein>
    <recommendedName>
        <fullName evidence="11">Glucanase</fullName>
        <ecNumber evidence="11">3.2.1.-</ecNumber>
    </recommendedName>
</protein>
<dbReference type="Gene3D" id="2.70.100.10">
    <property type="entry name" value="Glycoside hydrolase, family 7, domain"/>
    <property type="match status" value="1"/>
</dbReference>
<dbReference type="Pfam" id="PF00840">
    <property type="entry name" value="Glyco_hydro_7"/>
    <property type="match status" value="1"/>
</dbReference>
<evidence type="ECO:0000256" key="9">
    <source>
        <dbReference type="ARBA" id="ARBA00023295"/>
    </source>
</evidence>
<evidence type="ECO:0000313" key="15">
    <source>
        <dbReference type="EMBL" id="THH17839.1"/>
    </source>
</evidence>
<evidence type="ECO:0000259" key="14">
    <source>
        <dbReference type="PROSITE" id="PS51164"/>
    </source>
</evidence>
<keyword evidence="16" id="KW-1185">Reference proteome</keyword>
<proteinExistence type="inferred from homology"/>
<dbReference type="Proteomes" id="UP000310158">
    <property type="component" value="Unassembled WGS sequence"/>
</dbReference>
<keyword evidence="7" id="KW-0325">Glycoprotein</keyword>
<dbReference type="PROSITE" id="PS51164">
    <property type="entry name" value="CBM1_2"/>
    <property type="match status" value="1"/>
</dbReference>
<keyword evidence="6" id="KW-1015">Disulfide bond</keyword>
<dbReference type="CDD" id="cd07999">
    <property type="entry name" value="GH7_CBH_EG"/>
    <property type="match status" value="1"/>
</dbReference>
<evidence type="ECO:0000256" key="1">
    <source>
        <dbReference type="ARBA" id="ARBA00001641"/>
    </source>
</evidence>
<accession>A0A4S4LYQ8</accession>
<dbReference type="PANTHER" id="PTHR33753:SF2">
    <property type="entry name" value="GLYCOSIDE HYDROLASE FAMILY 7 PROTEIN"/>
    <property type="match status" value="1"/>
</dbReference>
<keyword evidence="5 11" id="KW-0136">Cellulose degradation</keyword>
<feature type="signal peptide" evidence="13">
    <location>
        <begin position="1"/>
        <end position="18"/>
    </location>
</feature>
<feature type="domain" description="CBM1" evidence="14">
    <location>
        <begin position="478"/>
        <end position="514"/>
    </location>
</feature>
<gene>
    <name evidence="15" type="ORF">EW146_g3054</name>
</gene>
<reference evidence="15 16" key="1">
    <citation type="submission" date="2019-02" db="EMBL/GenBank/DDBJ databases">
        <title>Genome sequencing of the rare red list fungi Bondarzewia mesenterica.</title>
        <authorList>
            <person name="Buettner E."/>
            <person name="Kellner H."/>
        </authorList>
    </citation>
    <scope>NUCLEOTIDE SEQUENCE [LARGE SCALE GENOMIC DNA]</scope>
    <source>
        <strain evidence="15 16">DSM 108281</strain>
    </source>
</reference>
<feature type="region of interest" description="Disordered" evidence="12">
    <location>
        <begin position="457"/>
        <end position="477"/>
    </location>
</feature>
<keyword evidence="10 11" id="KW-0624">Polysaccharide degradation</keyword>
<comment type="catalytic activity">
    <reaction evidence="1">
        <text>Hydrolysis of (1-&gt;4)-beta-D-glucosidic linkages in cellulose and cellotetraose, releasing cellobiose from the non-reducing ends of the chains.</text>
        <dbReference type="EC" id="3.2.1.91"/>
    </reaction>
</comment>
<dbReference type="InterPro" id="IPR001722">
    <property type="entry name" value="Glyco_hydro_7"/>
</dbReference>
<dbReference type="EMBL" id="SGPL01000095">
    <property type="protein sequence ID" value="THH17839.1"/>
    <property type="molecule type" value="Genomic_DNA"/>
</dbReference>
<dbReference type="InterPro" id="IPR035971">
    <property type="entry name" value="CBD_sf"/>
</dbReference>
<comment type="similarity">
    <text evidence="2 11">Belongs to the glycosyl hydrolase 7 (cellulase C) family.</text>
</comment>
<evidence type="ECO:0000256" key="2">
    <source>
        <dbReference type="ARBA" id="ARBA00006044"/>
    </source>
</evidence>
<dbReference type="InterPro" id="IPR037019">
    <property type="entry name" value="Glyco_hydro_7_sf"/>
</dbReference>
<feature type="chain" id="PRO_5020787931" description="Glucanase" evidence="13">
    <location>
        <begin position="19"/>
        <end position="578"/>
    </location>
</feature>
<evidence type="ECO:0000256" key="12">
    <source>
        <dbReference type="SAM" id="MobiDB-lite"/>
    </source>
</evidence>
<comment type="caution">
    <text evidence="15">The sequence shown here is derived from an EMBL/GenBank/DDBJ whole genome shotgun (WGS) entry which is preliminary data.</text>
</comment>
<dbReference type="SUPFAM" id="SSF57180">
    <property type="entry name" value="Cellulose-binding domain"/>
    <property type="match status" value="1"/>
</dbReference>
<evidence type="ECO:0000256" key="6">
    <source>
        <dbReference type="ARBA" id="ARBA00023157"/>
    </source>
</evidence>
<dbReference type="SUPFAM" id="SSF49899">
    <property type="entry name" value="Concanavalin A-like lectins/glucanases"/>
    <property type="match status" value="1"/>
</dbReference>
<dbReference type="GO" id="GO:0016162">
    <property type="term" value="F:cellulose 1,4-beta-cellobiosidase activity"/>
    <property type="evidence" value="ECO:0007669"/>
    <property type="project" value="UniProtKB-EC"/>
</dbReference>
<evidence type="ECO:0000256" key="13">
    <source>
        <dbReference type="SAM" id="SignalP"/>
    </source>
</evidence>
<evidence type="ECO:0000256" key="7">
    <source>
        <dbReference type="ARBA" id="ARBA00023180"/>
    </source>
</evidence>
<keyword evidence="4 11" id="KW-0378">Hydrolase</keyword>
<dbReference type="GO" id="GO:0030245">
    <property type="term" value="P:cellulose catabolic process"/>
    <property type="evidence" value="ECO:0007669"/>
    <property type="project" value="UniProtKB-KW"/>
</dbReference>
<organism evidence="15 16">
    <name type="scientific">Bondarzewia mesenterica</name>
    <dbReference type="NCBI Taxonomy" id="1095465"/>
    <lineage>
        <taxon>Eukaryota</taxon>
        <taxon>Fungi</taxon>
        <taxon>Dikarya</taxon>
        <taxon>Basidiomycota</taxon>
        <taxon>Agaricomycotina</taxon>
        <taxon>Agaricomycetes</taxon>
        <taxon>Russulales</taxon>
        <taxon>Bondarzewiaceae</taxon>
        <taxon>Bondarzewia</taxon>
    </lineage>
</organism>
<dbReference type="AlphaFoldDB" id="A0A4S4LYQ8"/>
<evidence type="ECO:0000256" key="4">
    <source>
        <dbReference type="ARBA" id="ARBA00022801"/>
    </source>
</evidence>
<dbReference type="GO" id="GO:0005576">
    <property type="term" value="C:extracellular region"/>
    <property type="evidence" value="ECO:0007669"/>
    <property type="project" value="InterPro"/>
</dbReference>
<feature type="region of interest" description="Disordered" evidence="12">
    <location>
        <begin position="520"/>
        <end position="549"/>
    </location>
</feature>
<name>A0A4S4LYQ8_9AGAM</name>
<keyword evidence="9 11" id="KW-0326">Glycosidase</keyword>
<dbReference type="FunFam" id="2.70.100.10:FF:000001">
    <property type="entry name" value="Glucanase"/>
    <property type="match status" value="1"/>
</dbReference>
<keyword evidence="8" id="KW-0119">Carbohydrate metabolism</keyword>
<evidence type="ECO:0000256" key="5">
    <source>
        <dbReference type="ARBA" id="ARBA00023001"/>
    </source>
</evidence>
<evidence type="ECO:0000256" key="11">
    <source>
        <dbReference type="RuleBase" id="RU361164"/>
    </source>
</evidence>
<dbReference type="GO" id="GO:0030248">
    <property type="term" value="F:cellulose binding"/>
    <property type="evidence" value="ECO:0007669"/>
    <property type="project" value="InterPro"/>
</dbReference>
<dbReference type="InterPro" id="IPR000254">
    <property type="entry name" value="CBD"/>
</dbReference>
<dbReference type="SMART" id="SM00236">
    <property type="entry name" value="fCBD"/>
    <property type="match status" value="1"/>
</dbReference>
<evidence type="ECO:0000256" key="10">
    <source>
        <dbReference type="ARBA" id="ARBA00023326"/>
    </source>
</evidence>
<dbReference type="PANTHER" id="PTHR33753">
    <property type="entry name" value="1,4-BETA-D-GLUCAN CELLOBIOHYDROLASE B"/>
    <property type="match status" value="1"/>
</dbReference>
<evidence type="ECO:0000313" key="16">
    <source>
        <dbReference type="Proteomes" id="UP000310158"/>
    </source>
</evidence>
<sequence>MFRAAALLSFTLLAVVSAQQVGTQTAENHPTLSWQTCTASGSCATQSSGSVVLDANWRWLHTTTGYTNCYTGNEWDASICPDPVTCAENCALDGADYSGTYGISTSGDALTLDFVTTGANTNVGSRVYLMADASNYQMFKLLNQEFTFDVDLSNLPCGLNGALYFSEMDADGGLSKYPNNKAGAKYGTGYCDSQCPRDLKFINGAANVDGWTADSNSANSGTGMYGSCCNEMDVWEANSISSAFTPHPCSVAGQTECSGTTCGGTAGRYVGVCDPDGCDFNSFRMGDQTFYGNGMTVDTSSKFTVITQFLTSDNTTTGTLSEIRRLYVQNGKVIQNSAVNIAGIDPVNSITDNYCTEQKTVFGDTNSFANQGGLTAMGQAFAQGMVLVMSVWDDYAANMLWLDSDYPTTASPSTPGVARGTCATTSGVPATVESVSASASVTFSNIKFGPIGSTFSSTGSTTTTASGTATSTASAPAATQTKYGQCGGIGWTGATACASGSTCTVSNSYYSQFRQSTPLSLGSCGPPSPSRPHRRTVPQSTSPTPLWEPARWRRPVNDNFVGEGIAFSDSGCGTDRMD</sequence>
<dbReference type="OrthoDB" id="412382at2759"/>
<evidence type="ECO:0000256" key="8">
    <source>
        <dbReference type="ARBA" id="ARBA00023277"/>
    </source>
</evidence>
<dbReference type="EC" id="3.2.1.-" evidence="11"/>
<keyword evidence="3 13" id="KW-0732">Signal</keyword>
<dbReference type="Pfam" id="PF00734">
    <property type="entry name" value="CBM_1"/>
    <property type="match status" value="1"/>
</dbReference>